<dbReference type="EMBL" id="KD062719">
    <property type="protein sequence ID" value="EMS63934.1"/>
    <property type="molecule type" value="Genomic_DNA"/>
</dbReference>
<accession>M8ASD9</accession>
<proteinExistence type="predicted"/>
<evidence type="ECO:0000313" key="1">
    <source>
        <dbReference type="EMBL" id="EMS63934.1"/>
    </source>
</evidence>
<protein>
    <submittedName>
        <fullName evidence="1">Uncharacterized protein</fullName>
    </submittedName>
</protein>
<gene>
    <name evidence="1" type="ORF">TRIUR3_06424</name>
</gene>
<dbReference type="AlphaFoldDB" id="M8ASD9"/>
<reference evidence="1" key="1">
    <citation type="journal article" date="2013" name="Nature">
        <title>Draft genome of the wheat A-genome progenitor Triticum urartu.</title>
        <authorList>
            <person name="Ling H.Q."/>
            <person name="Zhao S."/>
            <person name="Liu D."/>
            <person name="Wang J."/>
            <person name="Sun H."/>
            <person name="Zhang C."/>
            <person name="Fan H."/>
            <person name="Li D."/>
            <person name="Dong L."/>
            <person name="Tao Y."/>
            <person name="Gao C."/>
            <person name="Wu H."/>
            <person name="Li Y."/>
            <person name="Cui Y."/>
            <person name="Guo X."/>
            <person name="Zheng S."/>
            <person name="Wang B."/>
            <person name="Yu K."/>
            <person name="Liang Q."/>
            <person name="Yang W."/>
            <person name="Lou X."/>
            <person name="Chen J."/>
            <person name="Feng M."/>
            <person name="Jian J."/>
            <person name="Zhang X."/>
            <person name="Luo G."/>
            <person name="Jiang Y."/>
            <person name="Liu J."/>
            <person name="Wang Z."/>
            <person name="Sha Y."/>
            <person name="Zhang B."/>
            <person name="Wu H."/>
            <person name="Tang D."/>
            <person name="Shen Q."/>
            <person name="Xue P."/>
            <person name="Zou S."/>
            <person name="Wang X."/>
            <person name="Liu X."/>
            <person name="Wang F."/>
            <person name="Yang Y."/>
            <person name="An X."/>
            <person name="Dong Z."/>
            <person name="Zhang K."/>
            <person name="Zhang X."/>
            <person name="Luo M.C."/>
            <person name="Dvorak J."/>
            <person name="Tong Y."/>
            <person name="Wang J."/>
            <person name="Yang H."/>
            <person name="Li Z."/>
            <person name="Wang D."/>
            <person name="Zhang A."/>
            <person name="Wang J."/>
        </authorList>
    </citation>
    <scope>NUCLEOTIDE SEQUENCE</scope>
</reference>
<sequence length="67" mass="7417">MWPFSKSKEPLPLIRCPVCDVGLVKRLLLPALVDSFMQSCGCWPRGGLVLKLSLIVLQVPIPGGEQW</sequence>
<organism evidence="1">
    <name type="scientific">Triticum urartu</name>
    <name type="common">Red wild einkorn</name>
    <name type="synonym">Crithodium urartu</name>
    <dbReference type="NCBI Taxonomy" id="4572"/>
    <lineage>
        <taxon>Eukaryota</taxon>
        <taxon>Viridiplantae</taxon>
        <taxon>Streptophyta</taxon>
        <taxon>Embryophyta</taxon>
        <taxon>Tracheophyta</taxon>
        <taxon>Spermatophyta</taxon>
        <taxon>Magnoliopsida</taxon>
        <taxon>Liliopsida</taxon>
        <taxon>Poales</taxon>
        <taxon>Poaceae</taxon>
        <taxon>BOP clade</taxon>
        <taxon>Pooideae</taxon>
        <taxon>Triticodae</taxon>
        <taxon>Triticeae</taxon>
        <taxon>Triticinae</taxon>
        <taxon>Triticum</taxon>
    </lineage>
</organism>
<name>M8ASD9_TRIUA</name>